<dbReference type="AlphaFoldDB" id="A0A3P3Q4T7"/>
<dbReference type="EMBL" id="RRCM01000001">
    <property type="protein sequence ID" value="RRJ16038.1"/>
    <property type="molecule type" value="Genomic_DNA"/>
</dbReference>
<protein>
    <recommendedName>
        <fullName evidence="3">DUF2225 domain-containing protein</fullName>
    </recommendedName>
</protein>
<accession>A0A3P3Q4T7</accession>
<evidence type="ECO:0008006" key="3">
    <source>
        <dbReference type="Google" id="ProtNLM"/>
    </source>
</evidence>
<evidence type="ECO:0000313" key="2">
    <source>
        <dbReference type="Proteomes" id="UP000276982"/>
    </source>
</evidence>
<dbReference type="Proteomes" id="UP000276982">
    <property type="component" value="Unassembled WGS sequence"/>
</dbReference>
<name>A0A3P3Q4T7_9FIRM</name>
<gene>
    <name evidence="1" type="ORF">EHW90_03125</name>
</gene>
<dbReference type="RefSeq" id="WP_124951176.1">
    <property type="nucleotide sequence ID" value="NZ_RRCM01000001.1"/>
</dbReference>
<evidence type="ECO:0000313" key="1">
    <source>
        <dbReference type="EMBL" id="RRJ16038.1"/>
    </source>
</evidence>
<comment type="caution">
    <text evidence="1">The sequence shown here is derived from an EMBL/GenBank/DDBJ whole genome shotgun (WGS) entry which is preliminary data.</text>
</comment>
<proteinExistence type="predicted"/>
<keyword evidence="2" id="KW-1185">Reference proteome</keyword>
<sequence length="216" mass="24903">MSRIVNVMRKCSVCGTVSEYMALASTNNLGGGPDLDLRPAEMMRSTMNVWLQECPGCGYVSEDVSDLSRVDREWLNSDKYRNCEGIPFVSEISKEFYKYYLINMFNKNIEDAFFAVLHAAWSCDDDADIVNAKHCRELAIELATRLLDKGYENEHSLKLTRADLMRRAGQFEKMISMYETVEFNEEFLNQILKFEIEKARKKDSSCYRVEDVVGNC</sequence>
<reference evidence="1 2" key="1">
    <citation type="submission" date="2018-11" db="EMBL/GenBank/DDBJ databases">
        <title>Genome sequencing of Lachnoanaerobaculum orale DSM 24553T.</title>
        <authorList>
            <person name="Kook J.-K."/>
            <person name="Park S.-N."/>
            <person name="Lim Y.K."/>
        </authorList>
    </citation>
    <scope>NUCLEOTIDE SEQUENCE [LARGE SCALE GENOMIC DNA]</scope>
    <source>
        <strain evidence="1 2">DSM 24553</strain>
    </source>
</reference>
<organism evidence="1 2">
    <name type="scientific">Lachnoanaerobaculum orale</name>
    <dbReference type="NCBI Taxonomy" id="979627"/>
    <lineage>
        <taxon>Bacteria</taxon>
        <taxon>Bacillati</taxon>
        <taxon>Bacillota</taxon>
        <taxon>Clostridia</taxon>
        <taxon>Lachnospirales</taxon>
        <taxon>Lachnospiraceae</taxon>
        <taxon>Lachnoanaerobaculum</taxon>
    </lineage>
</organism>